<evidence type="ECO:0000313" key="7">
    <source>
        <dbReference type="Proteomes" id="UP000005870"/>
    </source>
</evidence>
<dbReference type="InterPro" id="IPR051010">
    <property type="entry name" value="BCAA_transport"/>
</dbReference>
<evidence type="ECO:0000259" key="5">
    <source>
        <dbReference type="Pfam" id="PF13458"/>
    </source>
</evidence>
<dbReference type="GO" id="GO:0006865">
    <property type="term" value="P:amino acid transport"/>
    <property type="evidence" value="ECO:0007669"/>
    <property type="project" value="UniProtKB-KW"/>
</dbReference>
<dbReference type="EMBL" id="CP003093">
    <property type="protein sequence ID" value="AER57426.1"/>
    <property type="molecule type" value="Genomic_DNA"/>
</dbReference>
<dbReference type="CDD" id="cd06333">
    <property type="entry name" value="PBP1_ABC_RPA1789-like"/>
    <property type="match status" value="1"/>
</dbReference>
<keyword evidence="6" id="KW-0675">Receptor</keyword>
<evidence type="ECO:0000256" key="1">
    <source>
        <dbReference type="ARBA" id="ARBA00010062"/>
    </source>
</evidence>
<evidence type="ECO:0000256" key="3">
    <source>
        <dbReference type="ARBA" id="ARBA00022729"/>
    </source>
</evidence>
<dbReference type="STRING" id="1045855.DSC_13910"/>
<organism evidence="6 7">
    <name type="scientific">Pseudoxanthomonas spadix (strain BD-a59)</name>
    <dbReference type="NCBI Taxonomy" id="1045855"/>
    <lineage>
        <taxon>Bacteria</taxon>
        <taxon>Pseudomonadati</taxon>
        <taxon>Pseudomonadota</taxon>
        <taxon>Gammaproteobacteria</taxon>
        <taxon>Lysobacterales</taxon>
        <taxon>Lysobacteraceae</taxon>
        <taxon>Pseudoxanthomonas</taxon>
    </lineage>
</organism>
<name>G7UTZ2_PSEUP</name>
<dbReference type="Pfam" id="PF13458">
    <property type="entry name" value="Peripla_BP_6"/>
    <property type="match status" value="1"/>
</dbReference>
<dbReference type="AlphaFoldDB" id="G7UTZ2"/>
<sequence>MDLAKGARYVTLAIVAVLGFTAIPATAKDAIRIGAVTSVTGPASYLGEPEKNALEFMVGEVNKKGGVLGRPLELVLYDDASNAERARTMMQRLLTQDRVSAVMGSSITASSLAMEALAARHGVPQITMAGARILTDPVKKWLFSVTESDVMSARVIYKHMNEKGIAKLALLSSTTGYGRAAREIFIEEAQKFKIKIVMDETYAVGDSDMTAQLTRIRGNKEVQAIINLDAGNQPAIVARNRVALGIKVPLYMSHSMAAPEFPSLAGRSAEGIRMNAPTMLVAEQMPQGSKERELGMAFRKLYQDRYGRVPNTFAGYGHDALVLLADAIRRAGSTDPAAIRDALEKTRGLVGVTSTLTFAPNNHGGVFEQSSLRMVEIRNGGFVLID</sequence>
<keyword evidence="2" id="KW-0813">Transport</keyword>
<dbReference type="SUPFAM" id="SSF53822">
    <property type="entry name" value="Periplasmic binding protein-like I"/>
    <property type="match status" value="1"/>
</dbReference>
<dbReference type="HOGENOM" id="CLU_027128_0_1_6"/>
<protein>
    <submittedName>
        <fullName evidence="6">Extracellular ligand-binding receptor</fullName>
    </submittedName>
</protein>
<accession>G7UTZ2</accession>
<dbReference type="PANTHER" id="PTHR30483">
    <property type="entry name" value="LEUCINE-SPECIFIC-BINDING PROTEIN"/>
    <property type="match status" value="1"/>
</dbReference>
<dbReference type="KEGG" id="psd:DSC_13910"/>
<dbReference type="Gene3D" id="3.40.50.2300">
    <property type="match status" value="2"/>
</dbReference>
<feature type="domain" description="Leucine-binding protein" evidence="5">
    <location>
        <begin position="31"/>
        <end position="378"/>
    </location>
</feature>
<evidence type="ECO:0000256" key="2">
    <source>
        <dbReference type="ARBA" id="ARBA00022448"/>
    </source>
</evidence>
<proteinExistence type="inferred from homology"/>
<dbReference type="Proteomes" id="UP000005870">
    <property type="component" value="Chromosome"/>
</dbReference>
<dbReference type="InterPro" id="IPR000709">
    <property type="entry name" value="Leu_Ile_Val-bd"/>
</dbReference>
<keyword evidence="3" id="KW-0732">Signal</keyword>
<keyword evidence="7" id="KW-1185">Reference proteome</keyword>
<dbReference type="PRINTS" id="PR00337">
    <property type="entry name" value="LEUILEVALBP"/>
</dbReference>
<dbReference type="eggNOG" id="COG0683">
    <property type="taxonomic scope" value="Bacteria"/>
</dbReference>
<gene>
    <name evidence="6" type="ordered locus">DSC_13910</name>
</gene>
<reference evidence="6 7" key="1">
    <citation type="journal article" date="2012" name="J. Bacteriol.">
        <title>Complete Genome Sequence of the BTEX-Degrading Bacterium Pseudoxanthomonas spadix BD-a59.</title>
        <authorList>
            <person name="Lee S.H."/>
            <person name="Jin H.M."/>
            <person name="Lee H.J."/>
            <person name="Kim J.M."/>
            <person name="Jeon C.O."/>
        </authorList>
    </citation>
    <scope>NUCLEOTIDE SEQUENCE [LARGE SCALE GENOMIC DNA]</scope>
    <source>
        <strain evidence="6 7">BD-a59</strain>
    </source>
</reference>
<comment type="similarity">
    <text evidence="1">Belongs to the leucine-binding protein family.</text>
</comment>
<dbReference type="InterPro" id="IPR028082">
    <property type="entry name" value="Peripla_BP_I"/>
</dbReference>
<dbReference type="InterPro" id="IPR028081">
    <property type="entry name" value="Leu-bd"/>
</dbReference>
<evidence type="ECO:0000313" key="6">
    <source>
        <dbReference type="EMBL" id="AER57426.1"/>
    </source>
</evidence>
<evidence type="ECO:0000256" key="4">
    <source>
        <dbReference type="ARBA" id="ARBA00022970"/>
    </source>
</evidence>
<dbReference type="PANTHER" id="PTHR30483:SF38">
    <property type="entry name" value="BLR7848 PROTEIN"/>
    <property type="match status" value="1"/>
</dbReference>
<keyword evidence="4" id="KW-0029">Amino-acid transport</keyword>